<dbReference type="HOGENOM" id="CLU_026943_0_0_1"/>
<proteinExistence type="predicted"/>
<evidence type="ECO:0000313" key="4">
    <source>
        <dbReference type="Proteomes" id="UP000054248"/>
    </source>
</evidence>
<dbReference type="AlphaFoldDB" id="A0A0C3QJZ7"/>
<gene>
    <name evidence="3" type="ORF">M407DRAFT_23242</name>
</gene>
<dbReference type="OrthoDB" id="3226476at2759"/>
<name>A0A0C3QJZ7_9AGAM</name>
<dbReference type="Gene3D" id="3.80.10.10">
    <property type="entry name" value="Ribonuclease Inhibitor"/>
    <property type="match status" value="1"/>
</dbReference>
<feature type="region of interest" description="Disordered" evidence="1">
    <location>
        <begin position="593"/>
        <end position="612"/>
    </location>
</feature>
<dbReference type="PROSITE" id="PS50181">
    <property type="entry name" value="FBOX"/>
    <property type="match status" value="1"/>
</dbReference>
<reference evidence="4" key="2">
    <citation type="submission" date="2015-01" db="EMBL/GenBank/DDBJ databases">
        <title>Evolutionary Origins and Diversification of the Mycorrhizal Mutualists.</title>
        <authorList>
            <consortium name="DOE Joint Genome Institute"/>
            <consortium name="Mycorrhizal Genomics Consortium"/>
            <person name="Kohler A."/>
            <person name="Kuo A."/>
            <person name="Nagy L.G."/>
            <person name="Floudas D."/>
            <person name="Copeland A."/>
            <person name="Barry K.W."/>
            <person name="Cichocki N."/>
            <person name="Veneault-Fourrey C."/>
            <person name="LaButti K."/>
            <person name="Lindquist E.A."/>
            <person name="Lipzen A."/>
            <person name="Lundell T."/>
            <person name="Morin E."/>
            <person name="Murat C."/>
            <person name="Riley R."/>
            <person name="Ohm R."/>
            <person name="Sun H."/>
            <person name="Tunlid A."/>
            <person name="Henrissat B."/>
            <person name="Grigoriev I.V."/>
            <person name="Hibbett D.S."/>
            <person name="Martin F."/>
        </authorList>
    </citation>
    <scope>NUCLEOTIDE SEQUENCE [LARGE SCALE GENOMIC DNA]</scope>
    <source>
        <strain evidence="4">MUT 4182</strain>
    </source>
</reference>
<feature type="compositionally biased region" description="Acidic residues" evidence="1">
    <location>
        <begin position="593"/>
        <end position="603"/>
    </location>
</feature>
<reference evidence="3 4" key="1">
    <citation type="submission" date="2014-04" db="EMBL/GenBank/DDBJ databases">
        <authorList>
            <consortium name="DOE Joint Genome Institute"/>
            <person name="Kuo A."/>
            <person name="Girlanda M."/>
            <person name="Perotto S."/>
            <person name="Kohler A."/>
            <person name="Nagy L.G."/>
            <person name="Floudas D."/>
            <person name="Copeland A."/>
            <person name="Barry K.W."/>
            <person name="Cichocki N."/>
            <person name="Veneault-Fourrey C."/>
            <person name="LaButti K."/>
            <person name="Lindquist E.A."/>
            <person name="Lipzen A."/>
            <person name="Lundell T."/>
            <person name="Morin E."/>
            <person name="Murat C."/>
            <person name="Sun H."/>
            <person name="Tunlid A."/>
            <person name="Henrissat B."/>
            <person name="Grigoriev I.V."/>
            <person name="Hibbett D.S."/>
            <person name="Martin F."/>
            <person name="Nordberg H.P."/>
            <person name="Cantor M.N."/>
            <person name="Hua S.X."/>
        </authorList>
    </citation>
    <scope>NUCLEOTIDE SEQUENCE [LARGE SCALE GENOMIC DNA]</scope>
    <source>
        <strain evidence="3 4">MUT 4182</strain>
    </source>
</reference>
<keyword evidence="4" id="KW-1185">Reference proteome</keyword>
<feature type="domain" description="F-box" evidence="2">
    <location>
        <begin position="160"/>
        <end position="210"/>
    </location>
</feature>
<dbReference type="EMBL" id="KN823007">
    <property type="protein sequence ID" value="KIO27556.1"/>
    <property type="molecule type" value="Genomic_DNA"/>
</dbReference>
<accession>A0A0C3QJZ7</accession>
<organism evidence="3 4">
    <name type="scientific">Tulasnella calospora MUT 4182</name>
    <dbReference type="NCBI Taxonomy" id="1051891"/>
    <lineage>
        <taxon>Eukaryota</taxon>
        <taxon>Fungi</taxon>
        <taxon>Dikarya</taxon>
        <taxon>Basidiomycota</taxon>
        <taxon>Agaricomycotina</taxon>
        <taxon>Agaricomycetes</taxon>
        <taxon>Cantharellales</taxon>
        <taxon>Tulasnellaceae</taxon>
        <taxon>Tulasnella</taxon>
    </lineage>
</organism>
<dbReference type="InterPro" id="IPR032675">
    <property type="entry name" value="LRR_dom_sf"/>
</dbReference>
<dbReference type="SUPFAM" id="SSF52047">
    <property type="entry name" value="RNI-like"/>
    <property type="match status" value="1"/>
</dbReference>
<evidence type="ECO:0000256" key="1">
    <source>
        <dbReference type="SAM" id="MobiDB-lite"/>
    </source>
</evidence>
<evidence type="ECO:0000313" key="3">
    <source>
        <dbReference type="EMBL" id="KIO27556.1"/>
    </source>
</evidence>
<evidence type="ECO:0000259" key="2">
    <source>
        <dbReference type="PROSITE" id="PS50181"/>
    </source>
</evidence>
<protein>
    <recommendedName>
        <fullName evidence="2">F-box domain-containing protein</fullName>
    </recommendedName>
</protein>
<dbReference type="InterPro" id="IPR001810">
    <property type="entry name" value="F-box_dom"/>
</dbReference>
<sequence length="634" mass="71477">MAATPELPQHVLDTRYLEELSERILPPGYRPNTNKEQGETTIEKVGYDIGDAVANRYCDCDPDEHGELGFDEGFDEKDGWFCTYRDVEEEYRMDVVLEQARLDIEANPSDFPKDIYEEIVERGSLEHRKVLEAKARKQRYLDNQIQTPPPSPPQHCEFPPFSLQNLPPEILIEIALLVQAANPHAHITLSHVDASLRAFVNSTPLLWSRVNFLYPLHMVYCYLERSADVLLRVTALPPLHVSSAYNPVLKDVKEAENNKLKEFLCALRPHRHRILSLRLRSDDLTFDVSGENEEQTPAHDFLWDGSMVELELLDLELGAWMWEAMKVFPPYHIKELHLHGSWTTDYLPLFSPSLKSLVITDDRSPFPKIFDALQAAPRLVSLTLRDISLTEIGDRKGFVLNLDHLESLSLIRTVGSAATALFNCIIAPNLMSIALQLVDALHLIDDLTDINLLQLFPVPQPSVQHLDLTACDGKPSFFASVFRTFPSITHLRIASSNLSGNHLLPLVVRPLCQGRDWAFETACPNLKHLTIDNEFNGITDAIRLIAFPRRSSGIPLESVTLRGIPADDVVFNGFMRLDEIVPKLEIGEFDQEGDVYGDSDDCSVSETSSEGDWASGDEEIVTAYRKAGNALYAF</sequence>
<dbReference type="Proteomes" id="UP000054248">
    <property type="component" value="Unassembled WGS sequence"/>
</dbReference>